<feature type="region of interest" description="Disordered" evidence="1">
    <location>
        <begin position="145"/>
        <end position="207"/>
    </location>
</feature>
<accession>A0ABS8BBZ5</accession>
<protein>
    <submittedName>
        <fullName evidence="3">DUF5336 domain-containing protein</fullName>
    </submittedName>
</protein>
<feature type="compositionally biased region" description="Low complexity" evidence="1">
    <location>
        <begin position="190"/>
        <end position="207"/>
    </location>
</feature>
<feature type="transmembrane region" description="Helical" evidence="2">
    <location>
        <begin position="12"/>
        <end position="30"/>
    </location>
</feature>
<reference evidence="3 4" key="1">
    <citation type="submission" date="2021-10" db="EMBL/GenBank/DDBJ databases">
        <title>Streptomyces sp. strain SMC 277, a novel streptomycete isolated from soil.</title>
        <authorList>
            <person name="Chanama M."/>
        </authorList>
    </citation>
    <scope>NUCLEOTIDE SEQUENCE [LARGE SCALE GENOMIC DNA]</scope>
    <source>
        <strain evidence="3 4">SMC 277</strain>
    </source>
</reference>
<gene>
    <name evidence="3" type="ORF">LG632_22595</name>
</gene>
<evidence type="ECO:0000256" key="1">
    <source>
        <dbReference type="SAM" id="MobiDB-lite"/>
    </source>
</evidence>
<feature type="transmembrane region" description="Helical" evidence="2">
    <location>
        <begin position="87"/>
        <end position="109"/>
    </location>
</feature>
<dbReference type="RefSeq" id="WP_226729252.1">
    <property type="nucleotide sequence ID" value="NZ_JAJAUY010000109.1"/>
</dbReference>
<feature type="transmembrane region" description="Helical" evidence="2">
    <location>
        <begin position="115"/>
        <end position="136"/>
    </location>
</feature>
<evidence type="ECO:0000313" key="3">
    <source>
        <dbReference type="EMBL" id="MCB5182158.1"/>
    </source>
</evidence>
<comment type="caution">
    <text evidence="3">The sequence shown here is derived from an EMBL/GenBank/DDBJ whole genome shotgun (WGS) entry which is preliminary data.</text>
</comment>
<feature type="transmembrane region" description="Helical" evidence="2">
    <location>
        <begin position="54"/>
        <end position="75"/>
    </location>
</feature>
<proteinExistence type="predicted"/>
<dbReference type="EMBL" id="JAJAUY010000109">
    <property type="protein sequence ID" value="MCB5182158.1"/>
    <property type="molecule type" value="Genomic_DNA"/>
</dbReference>
<organism evidence="3 4">
    <name type="scientific">Streptomyces antimicrobicus</name>
    <dbReference type="NCBI Taxonomy" id="2883108"/>
    <lineage>
        <taxon>Bacteria</taxon>
        <taxon>Bacillati</taxon>
        <taxon>Actinomycetota</taxon>
        <taxon>Actinomycetes</taxon>
        <taxon>Kitasatosporales</taxon>
        <taxon>Streptomycetaceae</taxon>
        <taxon>Streptomyces</taxon>
    </lineage>
</organism>
<keyword evidence="2" id="KW-0472">Membrane</keyword>
<name>A0ABS8BBZ5_9ACTN</name>
<evidence type="ECO:0000256" key="2">
    <source>
        <dbReference type="SAM" id="Phobius"/>
    </source>
</evidence>
<feature type="compositionally biased region" description="Gly residues" evidence="1">
    <location>
        <begin position="161"/>
        <end position="170"/>
    </location>
</feature>
<sequence>MNIRSLTRGDGVVIGAAVLLFIASFLNFYSRDCAGISACEDRIPNAWETDQLNIILPSIFLTGLIGAGLIVATRFLPEGRKIGGLTLAGWGTGLAVAATWSALWAMVVGPEGADLGAGSIIAFLATAAVAGVAIAGPKVPALAGPLLPTPSPQQPQPYGAQPGGGYGYPGGPAPYGSTPQPTPSYGGQGAAAPTPGPAAHEPAQAPAPAGDFAPFWFAVPVARPLFPEDGSPTPLAELTPGTWYLAVDQRGPNALVAQTQDGRRGVLNDTSGIQRG</sequence>
<evidence type="ECO:0000313" key="4">
    <source>
        <dbReference type="Proteomes" id="UP001199054"/>
    </source>
</evidence>
<dbReference type="Proteomes" id="UP001199054">
    <property type="component" value="Unassembled WGS sequence"/>
</dbReference>
<keyword evidence="2" id="KW-0812">Transmembrane</keyword>
<keyword evidence="2" id="KW-1133">Transmembrane helix</keyword>
<keyword evidence="4" id="KW-1185">Reference proteome</keyword>